<organism evidence="1 2">
    <name type="scientific">Succiniclasticum ruminis</name>
    <dbReference type="NCBI Taxonomy" id="40841"/>
    <lineage>
        <taxon>Bacteria</taxon>
        <taxon>Bacillati</taxon>
        <taxon>Bacillota</taxon>
        <taxon>Negativicutes</taxon>
        <taxon>Acidaminococcales</taxon>
        <taxon>Acidaminococcaceae</taxon>
        <taxon>Succiniclasticum</taxon>
    </lineage>
</organism>
<evidence type="ECO:0000313" key="2">
    <source>
        <dbReference type="Proteomes" id="UP000198943"/>
    </source>
</evidence>
<dbReference type="AlphaFoldDB" id="A0A1G6L7F4"/>
<gene>
    <name evidence="1" type="ORF">SAMN04487864_10679</name>
</gene>
<name>A0A1G6L7F4_9FIRM</name>
<proteinExistence type="predicted"/>
<sequence length="62" mass="6748">MNLASSILFAVIFLAFVFTAHRLMKRVFSALKNDGGETGCSCCSGKCSHCNRCAKTSEISRQ</sequence>
<reference evidence="2" key="1">
    <citation type="submission" date="2016-10" db="EMBL/GenBank/DDBJ databases">
        <authorList>
            <person name="Varghese N."/>
            <person name="Submissions S."/>
        </authorList>
    </citation>
    <scope>NUCLEOTIDE SEQUENCE [LARGE SCALE GENOMIC DNA]</scope>
    <source>
        <strain evidence="2">DSM 11005</strain>
    </source>
</reference>
<keyword evidence="2" id="KW-1185">Reference proteome</keyword>
<protein>
    <recommendedName>
        <fullName evidence="3">Virus attachment protein p12 family protein</fullName>
    </recommendedName>
</protein>
<dbReference type="EMBL" id="FMYW01000006">
    <property type="protein sequence ID" value="SDC38685.1"/>
    <property type="molecule type" value="Genomic_DNA"/>
</dbReference>
<evidence type="ECO:0000313" key="1">
    <source>
        <dbReference type="EMBL" id="SDC38685.1"/>
    </source>
</evidence>
<evidence type="ECO:0008006" key="3">
    <source>
        <dbReference type="Google" id="ProtNLM"/>
    </source>
</evidence>
<dbReference type="Proteomes" id="UP000198943">
    <property type="component" value="Unassembled WGS sequence"/>
</dbReference>
<accession>A0A1G6L7F4</accession>